<reference evidence="1" key="1">
    <citation type="submission" date="2019-08" db="EMBL/GenBank/DDBJ databases">
        <authorList>
            <person name="Kucharzyk K."/>
            <person name="Murdoch R.W."/>
            <person name="Higgins S."/>
            <person name="Loffler F."/>
        </authorList>
    </citation>
    <scope>NUCLEOTIDE SEQUENCE</scope>
</reference>
<evidence type="ECO:0000313" key="1">
    <source>
        <dbReference type="EMBL" id="MPN33713.1"/>
    </source>
</evidence>
<accession>A0A645HD63</accession>
<protein>
    <submittedName>
        <fullName evidence="1">Uncharacterized protein</fullName>
    </submittedName>
</protein>
<dbReference type="AlphaFoldDB" id="A0A645HD63"/>
<name>A0A645HD63_9ZZZZ</name>
<dbReference type="EMBL" id="VSSQ01086350">
    <property type="protein sequence ID" value="MPN33713.1"/>
    <property type="molecule type" value="Genomic_DNA"/>
</dbReference>
<proteinExistence type="predicted"/>
<gene>
    <name evidence="1" type="ORF">SDC9_181204</name>
</gene>
<sequence>MGDSFSKFDDHAAEIVDHRQQHAPHVVDLLGGDGIGMGRFQLANGCHVTHAMNQIDDRLTYAFLQGIFANDIGICQREQQRCPQRVDIHT</sequence>
<organism evidence="1">
    <name type="scientific">bioreactor metagenome</name>
    <dbReference type="NCBI Taxonomy" id="1076179"/>
    <lineage>
        <taxon>unclassified sequences</taxon>
        <taxon>metagenomes</taxon>
        <taxon>ecological metagenomes</taxon>
    </lineage>
</organism>
<comment type="caution">
    <text evidence="1">The sequence shown here is derived from an EMBL/GenBank/DDBJ whole genome shotgun (WGS) entry which is preliminary data.</text>
</comment>